<dbReference type="EMBL" id="VSRR010002941">
    <property type="protein sequence ID" value="MPC33938.1"/>
    <property type="molecule type" value="Genomic_DNA"/>
</dbReference>
<name>A0A5B7EKT3_PORTR</name>
<protein>
    <submittedName>
        <fullName evidence="1">Uncharacterized protein</fullName>
    </submittedName>
</protein>
<evidence type="ECO:0000313" key="1">
    <source>
        <dbReference type="EMBL" id="MPC33938.1"/>
    </source>
</evidence>
<proteinExistence type="predicted"/>
<accession>A0A5B7EKT3</accession>
<dbReference type="Proteomes" id="UP000324222">
    <property type="component" value="Unassembled WGS sequence"/>
</dbReference>
<gene>
    <name evidence="1" type="ORF">E2C01_027307</name>
</gene>
<evidence type="ECO:0000313" key="2">
    <source>
        <dbReference type="Proteomes" id="UP000324222"/>
    </source>
</evidence>
<organism evidence="1 2">
    <name type="scientific">Portunus trituberculatus</name>
    <name type="common">Swimming crab</name>
    <name type="synonym">Neptunus trituberculatus</name>
    <dbReference type="NCBI Taxonomy" id="210409"/>
    <lineage>
        <taxon>Eukaryota</taxon>
        <taxon>Metazoa</taxon>
        <taxon>Ecdysozoa</taxon>
        <taxon>Arthropoda</taxon>
        <taxon>Crustacea</taxon>
        <taxon>Multicrustacea</taxon>
        <taxon>Malacostraca</taxon>
        <taxon>Eumalacostraca</taxon>
        <taxon>Eucarida</taxon>
        <taxon>Decapoda</taxon>
        <taxon>Pleocyemata</taxon>
        <taxon>Brachyura</taxon>
        <taxon>Eubrachyura</taxon>
        <taxon>Portunoidea</taxon>
        <taxon>Portunidae</taxon>
        <taxon>Portuninae</taxon>
        <taxon>Portunus</taxon>
    </lineage>
</organism>
<keyword evidence="2" id="KW-1185">Reference proteome</keyword>
<sequence length="87" mass="9726">MTHYLASFLYLSTVNQSKNERITPIALDTSLTFSASWTSLPRLIASPQRPSQPSRAPEMARADVVSQVTHQRELAIPFDAKSNVIRL</sequence>
<reference evidence="1 2" key="1">
    <citation type="submission" date="2019-05" db="EMBL/GenBank/DDBJ databases">
        <title>Another draft genome of Portunus trituberculatus and its Hox gene families provides insights of decapod evolution.</title>
        <authorList>
            <person name="Jeong J.-H."/>
            <person name="Song I."/>
            <person name="Kim S."/>
            <person name="Choi T."/>
            <person name="Kim D."/>
            <person name="Ryu S."/>
            <person name="Kim W."/>
        </authorList>
    </citation>
    <scope>NUCLEOTIDE SEQUENCE [LARGE SCALE GENOMIC DNA]</scope>
    <source>
        <tissue evidence="1">Muscle</tissue>
    </source>
</reference>
<comment type="caution">
    <text evidence="1">The sequence shown here is derived from an EMBL/GenBank/DDBJ whole genome shotgun (WGS) entry which is preliminary data.</text>
</comment>
<dbReference type="AlphaFoldDB" id="A0A5B7EKT3"/>